<dbReference type="InterPro" id="IPR002035">
    <property type="entry name" value="VWF_A"/>
</dbReference>
<proteinExistence type="predicted"/>
<dbReference type="AlphaFoldDB" id="A0A382YTF6"/>
<sequence length="245" mass="26178">MKPLVATLAVLVVFGSGAPVQVQTPEAEQSVFVSVIRRGEPVLDLTADEFVVEEDGERRDVLRVELADVPMHVAILVDDSRGLVRNPSHIRNGLDELLDALPEGQQIALLTFGDNQMRTLVDYTSDKGRLREEATRYAAFSESSAYLLNALAGTAVDLDQRGALRPVIILITGEDATTGGDGTPGWAAEQLGRQGPDASQVLGVLKERMVAVHSLILRGVRDNFAVADGFSQPLGVETNAPGVIG</sequence>
<evidence type="ECO:0000259" key="1">
    <source>
        <dbReference type="Pfam" id="PF13519"/>
    </source>
</evidence>
<dbReference type="InterPro" id="IPR036465">
    <property type="entry name" value="vWFA_dom_sf"/>
</dbReference>
<reference evidence="2" key="1">
    <citation type="submission" date="2018-05" db="EMBL/GenBank/DDBJ databases">
        <authorList>
            <person name="Lanie J.A."/>
            <person name="Ng W.-L."/>
            <person name="Kazmierczak K.M."/>
            <person name="Andrzejewski T.M."/>
            <person name="Davidsen T.M."/>
            <person name="Wayne K.J."/>
            <person name="Tettelin H."/>
            <person name="Glass J.I."/>
            <person name="Rusch D."/>
            <person name="Podicherti R."/>
            <person name="Tsui H.-C.T."/>
            <person name="Winkler M.E."/>
        </authorList>
    </citation>
    <scope>NUCLEOTIDE SEQUENCE</scope>
</reference>
<dbReference type="Pfam" id="PF13519">
    <property type="entry name" value="VWA_2"/>
    <property type="match status" value="1"/>
</dbReference>
<accession>A0A382YTF6</accession>
<gene>
    <name evidence="2" type="ORF">METZ01_LOCUS439411</name>
</gene>
<feature type="domain" description="VWFA" evidence="1">
    <location>
        <begin position="74"/>
        <end position="173"/>
    </location>
</feature>
<name>A0A382YTF6_9ZZZZ</name>
<dbReference type="SUPFAM" id="SSF53300">
    <property type="entry name" value="vWA-like"/>
    <property type="match status" value="1"/>
</dbReference>
<dbReference type="EMBL" id="UINC01178417">
    <property type="protein sequence ID" value="SVD86557.1"/>
    <property type="molecule type" value="Genomic_DNA"/>
</dbReference>
<dbReference type="Gene3D" id="3.40.50.410">
    <property type="entry name" value="von Willebrand factor, type A domain"/>
    <property type="match status" value="1"/>
</dbReference>
<feature type="non-terminal residue" evidence="2">
    <location>
        <position position="245"/>
    </location>
</feature>
<protein>
    <recommendedName>
        <fullName evidence="1">VWFA domain-containing protein</fullName>
    </recommendedName>
</protein>
<evidence type="ECO:0000313" key="2">
    <source>
        <dbReference type="EMBL" id="SVD86557.1"/>
    </source>
</evidence>
<organism evidence="2">
    <name type="scientific">marine metagenome</name>
    <dbReference type="NCBI Taxonomy" id="408172"/>
    <lineage>
        <taxon>unclassified sequences</taxon>
        <taxon>metagenomes</taxon>
        <taxon>ecological metagenomes</taxon>
    </lineage>
</organism>